<comment type="caution">
    <text evidence="2">The sequence shown here is derived from an EMBL/GenBank/DDBJ whole genome shotgun (WGS) entry which is preliminary data.</text>
</comment>
<reference evidence="2 3" key="1">
    <citation type="submission" date="2023-02" db="EMBL/GenBank/DDBJ databases">
        <title>LHISI_Scaffold_Assembly.</title>
        <authorList>
            <person name="Stuart O.P."/>
            <person name="Cleave R."/>
            <person name="Magrath M.J.L."/>
            <person name="Mikheyev A.S."/>
        </authorList>
    </citation>
    <scope>NUCLEOTIDE SEQUENCE [LARGE SCALE GENOMIC DNA]</scope>
    <source>
        <strain evidence="2">Daus_M_001</strain>
        <tissue evidence="2">Leg muscle</tissue>
    </source>
</reference>
<feature type="chain" id="PRO_5047286552" evidence="1">
    <location>
        <begin position="29"/>
        <end position="86"/>
    </location>
</feature>
<dbReference type="Proteomes" id="UP001159363">
    <property type="component" value="Chromosome 1"/>
</dbReference>
<sequence length="86" mass="10019">MAPLMSVLLTKKLFLWSVNFGHIHGVSAELNINKLCPWLLAIHYLSHRLELSVKYYIQSTYLTNALKILGEVREFYSKSPSRIHQF</sequence>
<evidence type="ECO:0000256" key="1">
    <source>
        <dbReference type="SAM" id="SignalP"/>
    </source>
</evidence>
<organism evidence="2 3">
    <name type="scientific">Dryococelus australis</name>
    <dbReference type="NCBI Taxonomy" id="614101"/>
    <lineage>
        <taxon>Eukaryota</taxon>
        <taxon>Metazoa</taxon>
        <taxon>Ecdysozoa</taxon>
        <taxon>Arthropoda</taxon>
        <taxon>Hexapoda</taxon>
        <taxon>Insecta</taxon>
        <taxon>Pterygota</taxon>
        <taxon>Neoptera</taxon>
        <taxon>Polyneoptera</taxon>
        <taxon>Phasmatodea</taxon>
        <taxon>Verophasmatodea</taxon>
        <taxon>Anareolatae</taxon>
        <taxon>Phasmatidae</taxon>
        <taxon>Eurycanthinae</taxon>
        <taxon>Dryococelus</taxon>
    </lineage>
</organism>
<feature type="signal peptide" evidence="1">
    <location>
        <begin position="1"/>
        <end position="28"/>
    </location>
</feature>
<gene>
    <name evidence="2" type="ORF">PR048_000993</name>
</gene>
<protein>
    <submittedName>
        <fullName evidence="2">Uncharacterized protein</fullName>
    </submittedName>
</protein>
<keyword evidence="1" id="KW-0732">Signal</keyword>
<dbReference type="EMBL" id="JARBHB010000001">
    <property type="protein sequence ID" value="KAJ8895657.1"/>
    <property type="molecule type" value="Genomic_DNA"/>
</dbReference>
<evidence type="ECO:0000313" key="2">
    <source>
        <dbReference type="EMBL" id="KAJ8895657.1"/>
    </source>
</evidence>
<proteinExistence type="predicted"/>
<accession>A0ABQ9IGQ6</accession>
<evidence type="ECO:0000313" key="3">
    <source>
        <dbReference type="Proteomes" id="UP001159363"/>
    </source>
</evidence>
<name>A0ABQ9IGQ6_9NEOP</name>
<keyword evidence="3" id="KW-1185">Reference proteome</keyword>